<feature type="region of interest" description="Disordered" evidence="1">
    <location>
        <begin position="377"/>
        <end position="438"/>
    </location>
</feature>
<dbReference type="InterPro" id="IPR000048">
    <property type="entry name" value="IQ_motif_EF-hand-BS"/>
</dbReference>
<feature type="compositionally biased region" description="Basic and acidic residues" evidence="1">
    <location>
        <begin position="164"/>
        <end position="199"/>
    </location>
</feature>
<accession>A0A835YCV5</accession>
<name>A0A835YCV5_9CHLO</name>
<dbReference type="GO" id="GO:0005516">
    <property type="term" value="F:calmodulin binding"/>
    <property type="evidence" value="ECO:0007669"/>
    <property type="project" value="TreeGrafter"/>
</dbReference>
<dbReference type="Proteomes" id="UP000612055">
    <property type="component" value="Unassembled WGS sequence"/>
</dbReference>
<dbReference type="PROSITE" id="PS50096">
    <property type="entry name" value="IQ"/>
    <property type="match status" value="2"/>
</dbReference>
<feature type="region of interest" description="Disordered" evidence="1">
    <location>
        <begin position="483"/>
        <end position="643"/>
    </location>
</feature>
<dbReference type="PANTHER" id="PTHR22706">
    <property type="entry name" value="ASSEMBLY FACTOR FOR SPINDLE MICROTUBULES"/>
    <property type="match status" value="1"/>
</dbReference>
<feature type="compositionally biased region" description="Low complexity" evidence="1">
    <location>
        <begin position="547"/>
        <end position="576"/>
    </location>
</feature>
<reference evidence="2" key="1">
    <citation type="journal article" date="2020" name="bioRxiv">
        <title>Comparative genomics of Chlamydomonas.</title>
        <authorList>
            <person name="Craig R.J."/>
            <person name="Hasan A.R."/>
            <person name="Ness R.W."/>
            <person name="Keightley P.D."/>
        </authorList>
    </citation>
    <scope>NUCLEOTIDE SEQUENCE</scope>
    <source>
        <strain evidence="2">CCAP 11/70</strain>
    </source>
</reference>
<protein>
    <submittedName>
        <fullName evidence="2">Uncharacterized protein</fullName>
    </submittedName>
</protein>
<feature type="compositionally biased region" description="Low complexity" evidence="1">
    <location>
        <begin position="593"/>
        <end position="643"/>
    </location>
</feature>
<dbReference type="AlphaFoldDB" id="A0A835YCV5"/>
<keyword evidence="3" id="KW-1185">Reference proteome</keyword>
<sequence>MSGRSKSSSRSATAELSKLWVDTNRRDEAKEVFTRHTKETSNLDVLTRCKKLNELLSSDVLKGKGGSKAQLKEILGILNAGPARPSFLDDKPSITATVAAKKPSGGGGGLAGSAGAPLSYEAATFGLLGELENTGPPSAKGQADDVDDLISLLNTGGPTPEQLKAAEEAERQQREAERLKREAAEKAEKERQRRAKEAAEEAERLRKAKLAEEEAERKRVAAAAAAEALRLERHRASAATTIQAFWRGHCARRLAAQRRKQVAEQRARFEAAAVLQACWRARRSSRQHRARVAAAAALQCAVRAWRARRRLQRLQVEAFRRERAAKIIQRAFRYMTRWKLGELRVPVKGRPPSAGVDSAALLARQLRLRGAMDARCAPDQAPAGAPGSAGAGSADEGTPTHRTVAQHRERVKQVSAGERSKRNEAGERTTMAASEHREQAEALAIARQGVAVVSCASPSHAAAAAAAAAGPFGAAGIAHAPGPSSAGPAAGAGAQPSGLPPPPRSRDGPRSPAVRVPAEGGPRPLSRSGSLTASRPGSSADGGGGAALRPSSSLRRLSGSAGLPSPGLHTRTGVGPPSSPGGPGGMRGPPSSPGRARGHPTSPGAAAGARGPPSSPGLQGSARGPPSSPARPAGTRPAGVASR</sequence>
<dbReference type="OrthoDB" id="546884at2759"/>
<dbReference type="GO" id="GO:0000278">
    <property type="term" value="P:mitotic cell cycle"/>
    <property type="evidence" value="ECO:0007669"/>
    <property type="project" value="TreeGrafter"/>
</dbReference>
<dbReference type="SMART" id="SM00015">
    <property type="entry name" value="IQ"/>
    <property type="match status" value="3"/>
</dbReference>
<dbReference type="Pfam" id="PF00612">
    <property type="entry name" value="IQ"/>
    <property type="match status" value="1"/>
</dbReference>
<dbReference type="PANTHER" id="PTHR22706:SF2">
    <property type="entry name" value="SFI1 SPINDLE BODY DOMAIN-CONTAINING PROTEIN"/>
    <property type="match status" value="1"/>
</dbReference>
<evidence type="ECO:0000313" key="2">
    <source>
        <dbReference type="EMBL" id="KAG2499379.1"/>
    </source>
</evidence>
<dbReference type="CDD" id="cd23767">
    <property type="entry name" value="IQCD"/>
    <property type="match status" value="1"/>
</dbReference>
<dbReference type="EMBL" id="JAEHOE010000007">
    <property type="protein sequence ID" value="KAG2499379.1"/>
    <property type="molecule type" value="Genomic_DNA"/>
</dbReference>
<feature type="region of interest" description="Disordered" evidence="1">
    <location>
        <begin position="150"/>
        <end position="199"/>
    </location>
</feature>
<feature type="compositionally biased region" description="Basic and acidic residues" evidence="1">
    <location>
        <begin position="406"/>
        <end position="427"/>
    </location>
</feature>
<dbReference type="GO" id="GO:0007051">
    <property type="term" value="P:spindle organization"/>
    <property type="evidence" value="ECO:0007669"/>
    <property type="project" value="TreeGrafter"/>
</dbReference>
<dbReference type="GO" id="GO:0000922">
    <property type="term" value="C:spindle pole"/>
    <property type="evidence" value="ECO:0007669"/>
    <property type="project" value="TreeGrafter"/>
</dbReference>
<feature type="compositionally biased region" description="Low complexity" evidence="1">
    <location>
        <begin position="483"/>
        <end position="497"/>
    </location>
</feature>
<organism evidence="2 3">
    <name type="scientific">Edaphochlamys debaryana</name>
    <dbReference type="NCBI Taxonomy" id="47281"/>
    <lineage>
        <taxon>Eukaryota</taxon>
        <taxon>Viridiplantae</taxon>
        <taxon>Chlorophyta</taxon>
        <taxon>core chlorophytes</taxon>
        <taxon>Chlorophyceae</taxon>
        <taxon>CS clade</taxon>
        <taxon>Chlamydomonadales</taxon>
        <taxon>Chlamydomonadales incertae sedis</taxon>
        <taxon>Edaphochlamys</taxon>
    </lineage>
</organism>
<dbReference type="InterPro" id="IPR051185">
    <property type="entry name" value="ASPM"/>
</dbReference>
<comment type="caution">
    <text evidence="2">The sequence shown here is derived from an EMBL/GenBank/DDBJ whole genome shotgun (WGS) entry which is preliminary data.</text>
</comment>
<dbReference type="Gene3D" id="1.20.5.190">
    <property type="match status" value="1"/>
</dbReference>
<proteinExistence type="predicted"/>
<evidence type="ECO:0000313" key="3">
    <source>
        <dbReference type="Proteomes" id="UP000612055"/>
    </source>
</evidence>
<evidence type="ECO:0000256" key="1">
    <source>
        <dbReference type="SAM" id="MobiDB-lite"/>
    </source>
</evidence>
<gene>
    <name evidence="2" type="ORF">HYH03_002954</name>
</gene>
<dbReference type="GO" id="GO:0051295">
    <property type="term" value="P:establishment of meiotic spindle localization"/>
    <property type="evidence" value="ECO:0007669"/>
    <property type="project" value="TreeGrafter"/>
</dbReference>
<feature type="compositionally biased region" description="Low complexity" evidence="1">
    <location>
        <begin position="381"/>
        <end position="394"/>
    </location>
</feature>